<dbReference type="EC" id="5.2.1.8" evidence="10"/>
<sequence length="171" mass="18808">MHRVVIGDRVQIQYVRIPVGEEAPAKRPRRVKLEFIAGSSEVSPALSQAVAGMLPGEHKHLKLQPSEAYGEILPKLIRQVPRERFPKEPPLQVGQRVTMSIRSTGKKRRAIIREIQLESVLIDGNHPLAGREILLDIELIAMATMSASEAAGAINDQDEAAAKKSAEQLEA</sequence>
<comment type="similarity">
    <text evidence="3 10">Belongs to the FKBP-type PPIase family.</text>
</comment>
<keyword evidence="5 9" id="KW-0697">Rotamase</keyword>
<dbReference type="KEGG" id="psl:Psta_1699"/>
<dbReference type="AlphaFoldDB" id="D2QYR9"/>
<comment type="catalytic activity">
    <reaction evidence="1 9 10">
        <text>[protein]-peptidylproline (omega=180) = [protein]-peptidylproline (omega=0)</text>
        <dbReference type="Rhea" id="RHEA:16237"/>
        <dbReference type="Rhea" id="RHEA-COMP:10747"/>
        <dbReference type="Rhea" id="RHEA-COMP:10748"/>
        <dbReference type="ChEBI" id="CHEBI:83833"/>
        <dbReference type="ChEBI" id="CHEBI:83834"/>
        <dbReference type="EC" id="5.2.1.8"/>
    </reaction>
</comment>
<dbReference type="Proteomes" id="UP000001887">
    <property type="component" value="Chromosome"/>
</dbReference>
<evidence type="ECO:0000256" key="2">
    <source>
        <dbReference type="ARBA" id="ARBA00004496"/>
    </source>
</evidence>
<evidence type="ECO:0000256" key="3">
    <source>
        <dbReference type="ARBA" id="ARBA00006577"/>
    </source>
</evidence>
<evidence type="ECO:0000256" key="10">
    <source>
        <dbReference type="RuleBase" id="RU003915"/>
    </source>
</evidence>
<dbReference type="InterPro" id="IPR046357">
    <property type="entry name" value="PPIase_dom_sf"/>
</dbReference>
<dbReference type="GO" id="GO:0003755">
    <property type="term" value="F:peptidyl-prolyl cis-trans isomerase activity"/>
    <property type="evidence" value="ECO:0007669"/>
    <property type="project" value="UniProtKB-UniRule"/>
</dbReference>
<keyword evidence="7 9" id="KW-0413">Isomerase</keyword>
<protein>
    <recommendedName>
        <fullName evidence="10">Peptidyl-prolyl cis-trans isomerase</fullName>
        <ecNumber evidence="10">5.2.1.8</ecNumber>
    </recommendedName>
</protein>
<dbReference type="Pfam" id="PF00254">
    <property type="entry name" value="FKBP_C"/>
    <property type="match status" value="1"/>
</dbReference>
<evidence type="ECO:0000256" key="6">
    <source>
        <dbReference type="ARBA" id="ARBA00023186"/>
    </source>
</evidence>
<keyword evidence="4" id="KW-0963">Cytoplasm</keyword>
<evidence type="ECO:0000256" key="8">
    <source>
        <dbReference type="ARBA" id="ARBA00037071"/>
    </source>
</evidence>
<evidence type="ECO:0000313" key="13">
    <source>
        <dbReference type="Proteomes" id="UP000001887"/>
    </source>
</evidence>
<organism evidence="12 13">
    <name type="scientific">Pirellula staleyi (strain ATCC 27377 / DSM 6068 / ICPB 4128)</name>
    <name type="common">Pirella staleyi</name>
    <dbReference type="NCBI Taxonomy" id="530564"/>
    <lineage>
        <taxon>Bacteria</taxon>
        <taxon>Pseudomonadati</taxon>
        <taxon>Planctomycetota</taxon>
        <taxon>Planctomycetia</taxon>
        <taxon>Pirellulales</taxon>
        <taxon>Pirellulaceae</taxon>
        <taxon>Pirellula</taxon>
    </lineage>
</organism>
<dbReference type="GO" id="GO:0005737">
    <property type="term" value="C:cytoplasm"/>
    <property type="evidence" value="ECO:0007669"/>
    <property type="project" value="UniProtKB-SubCell"/>
</dbReference>
<evidence type="ECO:0000313" key="12">
    <source>
        <dbReference type="EMBL" id="ADB16374.1"/>
    </source>
</evidence>
<name>D2QYR9_PIRSD</name>
<evidence type="ECO:0000256" key="9">
    <source>
        <dbReference type="PROSITE-ProRule" id="PRU00277"/>
    </source>
</evidence>
<proteinExistence type="inferred from homology"/>
<evidence type="ECO:0000259" key="11">
    <source>
        <dbReference type="PROSITE" id="PS50059"/>
    </source>
</evidence>
<comment type="function">
    <text evidence="8">Also involved in hydrogenase metallocenter assembly, probably by participating in the nickel insertion step. This function in hydrogenase biosynthesis requires chaperone activity and the presence of the metal-binding domain, but not PPIase activity.</text>
</comment>
<reference evidence="12 13" key="1">
    <citation type="journal article" date="2009" name="Stand. Genomic Sci.">
        <title>Complete genome sequence of Pirellula staleyi type strain (ATCC 27377).</title>
        <authorList>
            <person name="Clum A."/>
            <person name="Tindall B.J."/>
            <person name="Sikorski J."/>
            <person name="Ivanova N."/>
            <person name="Mavrommatis K."/>
            <person name="Lucas S."/>
            <person name="Glavina del Rio T."/>
            <person name="Nolan M."/>
            <person name="Chen F."/>
            <person name="Tice H."/>
            <person name="Pitluck S."/>
            <person name="Cheng J.F."/>
            <person name="Chertkov O."/>
            <person name="Brettin T."/>
            <person name="Han C."/>
            <person name="Detter J.C."/>
            <person name="Kuske C."/>
            <person name="Bruce D."/>
            <person name="Goodwin L."/>
            <person name="Ovchinikova G."/>
            <person name="Pati A."/>
            <person name="Mikhailova N."/>
            <person name="Chen A."/>
            <person name="Palaniappan K."/>
            <person name="Land M."/>
            <person name="Hauser L."/>
            <person name="Chang Y.J."/>
            <person name="Jeffries C.D."/>
            <person name="Chain P."/>
            <person name="Rohde M."/>
            <person name="Goker M."/>
            <person name="Bristow J."/>
            <person name="Eisen J.A."/>
            <person name="Markowitz V."/>
            <person name="Hugenholtz P."/>
            <person name="Kyrpides N.C."/>
            <person name="Klenk H.P."/>
            <person name="Lapidus A."/>
        </authorList>
    </citation>
    <scope>NUCLEOTIDE SEQUENCE [LARGE SCALE GENOMIC DNA]</scope>
    <source>
        <strain evidence="13">ATCC 27377 / DSM 6068 / ICPB 4128</strain>
    </source>
</reference>
<accession>D2QYR9</accession>
<dbReference type="EMBL" id="CP001848">
    <property type="protein sequence ID" value="ADB16374.1"/>
    <property type="molecule type" value="Genomic_DNA"/>
</dbReference>
<dbReference type="eggNOG" id="COG1047">
    <property type="taxonomic scope" value="Bacteria"/>
</dbReference>
<dbReference type="InterPro" id="IPR001179">
    <property type="entry name" value="PPIase_FKBP_dom"/>
</dbReference>
<evidence type="ECO:0000256" key="1">
    <source>
        <dbReference type="ARBA" id="ARBA00000971"/>
    </source>
</evidence>
<evidence type="ECO:0000256" key="4">
    <source>
        <dbReference type="ARBA" id="ARBA00022490"/>
    </source>
</evidence>
<feature type="domain" description="PPIase FKBP-type" evidence="11">
    <location>
        <begin position="7"/>
        <end position="81"/>
    </location>
</feature>
<dbReference type="Gene3D" id="3.10.50.40">
    <property type="match status" value="1"/>
</dbReference>
<comment type="subcellular location">
    <subcellularLocation>
        <location evidence="2">Cytoplasm</location>
    </subcellularLocation>
</comment>
<dbReference type="STRING" id="530564.Psta_1699"/>
<dbReference type="SUPFAM" id="SSF54534">
    <property type="entry name" value="FKBP-like"/>
    <property type="match status" value="1"/>
</dbReference>
<keyword evidence="13" id="KW-1185">Reference proteome</keyword>
<evidence type="ECO:0000256" key="5">
    <source>
        <dbReference type="ARBA" id="ARBA00023110"/>
    </source>
</evidence>
<dbReference type="PANTHER" id="PTHR47861">
    <property type="entry name" value="FKBP-TYPE PEPTIDYL-PROLYL CIS-TRANS ISOMERASE SLYD"/>
    <property type="match status" value="1"/>
</dbReference>
<keyword evidence="6" id="KW-0143">Chaperone</keyword>
<evidence type="ECO:0000256" key="7">
    <source>
        <dbReference type="ARBA" id="ARBA00023235"/>
    </source>
</evidence>
<dbReference type="HOGENOM" id="CLU_098197_3_0_0"/>
<dbReference type="PROSITE" id="PS50059">
    <property type="entry name" value="FKBP_PPIASE"/>
    <property type="match status" value="1"/>
</dbReference>
<dbReference type="GO" id="GO:0042026">
    <property type="term" value="P:protein refolding"/>
    <property type="evidence" value="ECO:0007669"/>
    <property type="project" value="UniProtKB-ARBA"/>
</dbReference>
<dbReference type="PANTHER" id="PTHR47861:SF3">
    <property type="entry name" value="FKBP-TYPE PEPTIDYL-PROLYL CIS-TRANS ISOMERASE SLYD"/>
    <property type="match status" value="1"/>
</dbReference>
<gene>
    <name evidence="12" type="ordered locus">Psta_1699</name>
</gene>